<name>A0A1I7XD53_HETBA</name>
<evidence type="ECO:0000313" key="2">
    <source>
        <dbReference type="WBParaSite" id="Hba_15463"/>
    </source>
</evidence>
<dbReference type="AlphaFoldDB" id="A0A1I7XD53"/>
<accession>A0A1I7XD53</accession>
<organism evidence="1 2">
    <name type="scientific">Heterorhabditis bacteriophora</name>
    <name type="common">Entomopathogenic nematode worm</name>
    <dbReference type="NCBI Taxonomy" id="37862"/>
    <lineage>
        <taxon>Eukaryota</taxon>
        <taxon>Metazoa</taxon>
        <taxon>Ecdysozoa</taxon>
        <taxon>Nematoda</taxon>
        <taxon>Chromadorea</taxon>
        <taxon>Rhabditida</taxon>
        <taxon>Rhabditina</taxon>
        <taxon>Rhabditomorpha</taxon>
        <taxon>Strongyloidea</taxon>
        <taxon>Heterorhabditidae</taxon>
        <taxon>Heterorhabditis</taxon>
    </lineage>
</organism>
<reference evidence="2" key="1">
    <citation type="submission" date="2016-11" db="UniProtKB">
        <authorList>
            <consortium name="WormBaseParasite"/>
        </authorList>
    </citation>
    <scope>IDENTIFICATION</scope>
</reference>
<dbReference type="Proteomes" id="UP000095283">
    <property type="component" value="Unplaced"/>
</dbReference>
<sequence>MTSPFDADDLMKRSLLSSIMGFKRKVPKQNTEGAGKTSAIWCSIEKERKLPELQNTYEEMNDNLN</sequence>
<dbReference type="WBParaSite" id="Hba_15463">
    <property type="protein sequence ID" value="Hba_15463"/>
    <property type="gene ID" value="Hba_15463"/>
</dbReference>
<proteinExistence type="predicted"/>
<protein>
    <submittedName>
        <fullName evidence="2">Ovule protein</fullName>
    </submittedName>
</protein>
<evidence type="ECO:0000313" key="1">
    <source>
        <dbReference type="Proteomes" id="UP000095283"/>
    </source>
</evidence>
<keyword evidence="1" id="KW-1185">Reference proteome</keyword>